<accession>A0A3P8AVU1</accession>
<accession>A0A183GD88</accession>
<keyword evidence="2" id="KW-1185">Reference proteome</keyword>
<dbReference type="AlphaFoldDB" id="A0A183GD88"/>
<dbReference type="WBParaSite" id="HPBE_0002019301-mRNA-1">
    <property type="protein sequence ID" value="HPBE_0002019301-mRNA-1"/>
    <property type="gene ID" value="HPBE_0002019301"/>
</dbReference>
<dbReference type="EMBL" id="UZAH01031945">
    <property type="protein sequence ID" value="VDP18727.1"/>
    <property type="molecule type" value="Genomic_DNA"/>
</dbReference>
<reference evidence="3" key="2">
    <citation type="submission" date="2019-09" db="UniProtKB">
        <authorList>
            <consortium name="WormBaseParasite"/>
        </authorList>
    </citation>
    <scope>IDENTIFICATION</scope>
</reference>
<evidence type="ECO:0000313" key="1">
    <source>
        <dbReference type="EMBL" id="VDP18727.1"/>
    </source>
</evidence>
<name>A0A183GD88_HELPZ</name>
<organism evidence="2 3">
    <name type="scientific">Heligmosomoides polygyrus</name>
    <name type="common">Parasitic roundworm</name>
    <dbReference type="NCBI Taxonomy" id="6339"/>
    <lineage>
        <taxon>Eukaryota</taxon>
        <taxon>Metazoa</taxon>
        <taxon>Ecdysozoa</taxon>
        <taxon>Nematoda</taxon>
        <taxon>Chromadorea</taxon>
        <taxon>Rhabditida</taxon>
        <taxon>Rhabditina</taxon>
        <taxon>Rhabditomorpha</taxon>
        <taxon>Strongyloidea</taxon>
        <taxon>Heligmosomidae</taxon>
        <taxon>Heligmosomoides</taxon>
    </lineage>
</organism>
<evidence type="ECO:0000313" key="2">
    <source>
        <dbReference type="Proteomes" id="UP000050761"/>
    </source>
</evidence>
<reference evidence="1 2" key="1">
    <citation type="submission" date="2018-11" db="EMBL/GenBank/DDBJ databases">
        <authorList>
            <consortium name="Pathogen Informatics"/>
        </authorList>
    </citation>
    <scope>NUCLEOTIDE SEQUENCE [LARGE SCALE GENOMIC DNA]</scope>
</reference>
<proteinExistence type="predicted"/>
<dbReference type="OrthoDB" id="10541558at2759"/>
<evidence type="ECO:0000313" key="3">
    <source>
        <dbReference type="WBParaSite" id="HPBE_0002019301-mRNA-1"/>
    </source>
</evidence>
<sequence length="78" mass="8428">MAALVRRGMTAMTINGPRGDAAWELNRQKTIDAFNVVKDVAMTAVANVKILLGTVPQMSEPCACMGHHKKSVEGYPDL</sequence>
<dbReference type="Proteomes" id="UP000050761">
    <property type="component" value="Unassembled WGS sequence"/>
</dbReference>
<gene>
    <name evidence="1" type="ORF">HPBE_LOCUS20192</name>
</gene>
<protein>
    <submittedName>
        <fullName evidence="3">MGS-like domain-containing protein</fullName>
    </submittedName>
</protein>